<dbReference type="Pfam" id="PF00378">
    <property type="entry name" value="ECH_1"/>
    <property type="match status" value="1"/>
</dbReference>
<dbReference type="InterPro" id="IPR014748">
    <property type="entry name" value="Enoyl-CoA_hydra_C"/>
</dbReference>
<dbReference type="AlphaFoldDB" id="A0A6C2D805"/>
<dbReference type="Proteomes" id="UP000389128">
    <property type="component" value="Unassembled WGS sequence"/>
</dbReference>
<dbReference type="CDD" id="cd06558">
    <property type="entry name" value="crotonase-like"/>
    <property type="match status" value="1"/>
</dbReference>
<accession>A0A6C2D805</accession>
<sequence>MANHYETLEVERHGRVATIWMNRPEVFNAFNEQLIADLGQACAELDGDVGVRVVVLAGRGKHFSAGADLNWMKRASAFGEAENLADARRFARMLRALSDMSKPTIARVQGAALGGGTGLAAACDMAVAASDAVFSTSEVKFGIIPSVISPYVLRAVGPRHALRFFQSAERVSAERALAIGLVGEVVAVEALDAAVAALADTLIAGAPQAQKAAKDLIAAVTGRPIDDAVSEETAQRIARQRATDEAKDGIAAFLEKRQPAWLL</sequence>
<dbReference type="InterPro" id="IPR051683">
    <property type="entry name" value="Enoyl-CoA_Hydratase/Isomerase"/>
</dbReference>
<dbReference type="Gene3D" id="1.10.12.10">
    <property type="entry name" value="Lyase 2-enoyl-coa Hydratase, Chain A, domain 2"/>
    <property type="match status" value="1"/>
</dbReference>
<dbReference type="GO" id="GO:0016853">
    <property type="term" value="F:isomerase activity"/>
    <property type="evidence" value="ECO:0007669"/>
    <property type="project" value="UniProtKB-KW"/>
</dbReference>
<evidence type="ECO:0000313" key="2">
    <source>
        <dbReference type="EMBL" id="TYC62216.1"/>
    </source>
</evidence>
<evidence type="ECO:0000256" key="1">
    <source>
        <dbReference type="ARBA" id="ARBA00005254"/>
    </source>
</evidence>
<proteinExistence type="inferred from homology"/>
<dbReference type="OrthoDB" id="9807606at2"/>
<dbReference type="RefSeq" id="WP_148577306.1">
    <property type="nucleotide sequence ID" value="NZ_JAVEUW010000122.1"/>
</dbReference>
<protein>
    <submittedName>
        <fullName evidence="2">Enoyl-CoA hydratase/isomerase family protein</fullName>
        <ecNumber evidence="2">4.2.1.17</ecNumber>
    </submittedName>
</protein>
<dbReference type="Gene3D" id="3.90.226.10">
    <property type="entry name" value="2-enoyl-CoA Hydratase, Chain A, domain 1"/>
    <property type="match status" value="1"/>
</dbReference>
<keyword evidence="2" id="KW-0413">Isomerase</keyword>
<dbReference type="GO" id="GO:0008300">
    <property type="term" value="P:isoprenoid catabolic process"/>
    <property type="evidence" value="ECO:0007669"/>
    <property type="project" value="TreeGrafter"/>
</dbReference>
<reference evidence="2 3" key="1">
    <citation type="submission" date="2019-01" db="EMBL/GenBank/DDBJ databases">
        <title>Zoogloea oleivorans genome sequencing and assembly.</title>
        <authorList>
            <person name="Tancsics A."/>
            <person name="Farkas M."/>
            <person name="Kriszt B."/>
            <person name="Maroti G."/>
            <person name="Horvath B."/>
        </authorList>
    </citation>
    <scope>NUCLEOTIDE SEQUENCE [LARGE SCALE GENOMIC DNA]</scope>
    <source>
        <strain evidence="2 3">Buc</strain>
    </source>
</reference>
<dbReference type="EC" id="4.2.1.17" evidence="2"/>
<keyword evidence="3" id="KW-1185">Reference proteome</keyword>
<gene>
    <name evidence="2" type="ORF">ETQ85_01295</name>
</gene>
<dbReference type="EMBL" id="SDKK01000001">
    <property type="protein sequence ID" value="TYC62216.1"/>
    <property type="molecule type" value="Genomic_DNA"/>
</dbReference>
<comment type="similarity">
    <text evidence="1">Belongs to the enoyl-CoA hydratase/isomerase family.</text>
</comment>
<comment type="caution">
    <text evidence="2">The sequence shown here is derived from an EMBL/GenBank/DDBJ whole genome shotgun (WGS) entry which is preliminary data.</text>
</comment>
<dbReference type="PANTHER" id="PTHR42964">
    <property type="entry name" value="ENOYL-COA HYDRATASE"/>
    <property type="match status" value="1"/>
</dbReference>
<organism evidence="2 3">
    <name type="scientific">Zoogloea oleivorans</name>
    <dbReference type="NCBI Taxonomy" id="1552750"/>
    <lineage>
        <taxon>Bacteria</taxon>
        <taxon>Pseudomonadati</taxon>
        <taxon>Pseudomonadota</taxon>
        <taxon>Betaproteobacteria</taxon>
        <taxon>Rhodocyclales</taxon>
        <taxon>Zoogloeaceae</taxon>
        <taxon>Zoogloea</taxon>
    </lineage>
</organism>
<name>A0A6C2D805_9RHOO</name>
<evidence type="ECO:0000313" key="3">
    <source>
        <dbReference type="Proteomes" id="UP000389128"/>
    </source>
</evidence>
<dbReference type="PANTHER" id="PTHR42964:SF1">
    <property type="entry name" value="POLYKETIDE BIOSYNTHESIS ENOYL-COA HYDRATASE PKSH-RELATED"/>
    <property type="match status" value="1"/>
</dbReference>
<dbReference type="InterPro" id="IPR001753">
    <property type="entry name" value="Enoyl-CoA_hydra/iso"/>
</dbReference>
<dbReference type="SUPFAM" id="SSF52096">
    <property type="entry name" value="ClpP/crotonase"/>
    <property type="match status" value="1"/>
</dbReference>
<keyword evidence="2" id="KW-0456">Lyase</keyword>
<dbReference type="InterPro" id="IPR029045">
    <property type="entry name" value="ClpP/crotonase-like_dom_sf"/>
</dbReference>
<dbReference type="GO" id="GO:0004300">
    <property type="term" value="F:enoyl-CoA hydratase activity"/>
    <property type="evidence" value="ECO:0007669"/>
    <property type="project" value="UniProtKB-EC"/>
</dbReference>